<keyword evidence="2" id="KW-1185">Reference proteome</keyword>
<gene>
    <name evidence="1" type="ORF">GCM10012278_10580</name>
</gene>
<evidence type="ECO:0000313" key="1">
    <source>
        <dbReference type="EMBL" id="GGP02638.1"/>
    </source>
</evidence>
<dbReference type="InterPro" id="IPR032710">
    <property type="entry name" value="NTF2-like_dom_sf"/>
</dbReference>
<evidence type="ECO:0000313" key="2">
    <source>
        <dbReference type="Proteomes" id="UP000660745"/>
    </source>
</evidence>
<evidence type="ECO:0008006" key="3">
    <source>
        <dbReference type="Google" id="ProtNLM"/>
    </source>
</evidence>
<protein>
    <recommendedName>
        <fullName evidence="3">Nuclear transport factor 2 family protein</fullName>
    </recommendedName>
</protein>
<name>A0A918A030_9ACTN</name>
<proteinExistence type="predicted"/>
<dbReference type="Gene3D" id="3.10.450.50">
    <property type="match status" value="1"/>
</dbReference>
<dbReference type="Proteomes" id="UP000660745">
    <property type="component" value="Unassembled WGS sequence"/>
</dbReference>
<reference evidence="1" key="2">
    <citation type="submission" date="2020-09" db="EMBL/GenBank/DDBJ databases">
        <authorList>
            <person name="Sun Q."/>
            <person name="Zhou Y."/>
        </authorList>
    </citation>
    <scope>NUCLEOTIDE SEQUENCE</scope>
    <source>
        <strain evidence="1">CGMCC 4.7430</strain>
    </source>
</reference>
<sequence length="136" mass="15398">MAGPHITPATDLAGYLTRYPHEVTFGDEEPETVMDRYHTSDYELVNDGILLDRKRLLDHIRPARKRATAVQVEVDEAIVDGDRVAARYRLIASMRKGNVIATEIYMFGRLADDGRLRWVTQLTRTSPATDDQAIRG</sequence>
<organism evidence="1 2">
    <name type="scientific">Nonomuraea glycinis</name>
    <dbReference type="NCBI Taxonomy" id="2047744"/>
    <lineage>
        <taxon>Bacteria</taxon>
        <taxon>Bacillati</taxon>
        <taxon>Actinomycetota</taxon>
        <taxon>Actinomycetes</taxon>
        <taxon>Streptosporangiales</taxon>
        <taxon>Streptosporangiaceae</taxon>
        <taxon>Nonomuraea</taxon>
    </lineage>
</organism>
<accession>A0A918A030</accession>
<dbReference type="AlphaFoldDB" id="A0A918A030"/>
<dbReference type="SUPFAM" id="SSF54427">
    <property type="entry name" value="NTF2-like"/>
    <property type="match status" value="1"/>
</dbReference>
<comment type="caution">
    <text evidence="1">The sequence shown here is derived from an EMBL/GenBank/DDBJ whole genome shotgun (WGS) entry which is preliminary data.</text>
</comment>
<dbReference type="EMBL" id="BMNK01000002">
    <property type="protein sequence ID" value="GGP02638.1"/>
    <property type="molecule type" value="Genomic_DNA"/>
</dbReference>
<reference evidence="1" key="1">
    <citation type="journal article" date="2014" name="Int. J. Syst. Evol. Microbiol.">
        <title>Complete genome sequence of Corynebacterium casei LMG S-19264T (=DSM 44701T), isolated from a smear-ripened cheese.</title>
        <authorList>
            <consortium name="US DOE Joint Genome Institute (JGI-PGF)"/>
            <person name="Walter F."/>
            <person name="Albersmeier A."/>
            <person name="Kalinowski J."/>
            <person name="Ruckert C."/>
        </authorList>
    </citation>
    <scope>NUCLEOTIDE SEQUENCE</scope>
    <source>
        <strain evidence="1">CGMCC 4.7430</strain>
    </source>
</reference>